<proteinExistence type="predicted"/>
<evidence type="ECO:0000313" key="1">
    <source>
        <dbReference type="EMBL" id="WGH93557.1"/>
    </source>
</evidence>
<evidence type="ECO:0000313" key="2">
    <source>
        <dbReference type="Proteomes" id="UP001224674"/>
    </source>
</evidence>
<dbReference type="SUPFAM" id="SSF53383">
    <property type="entry name" value="PLP-dependent transferases"/>
    <property type="match status" value="1"/>
</dbReference>
<dbReference type="AlphaFoldDB" id="A0AAJ6AKA7"/>
<organism evidence="1 2">
    <name type="scientific">Auritidibacter ignavus</name>
    <dbReference type="NCBI Taxonomy" id="678932"/>
    <lineage>
        <taxon>Bacteria</taxon>
        <taxon>Bacillati</taxon>
        <taxon>Actinomycetota</taxon>
        <taxon>Actinomycetes</taxon>
        <taxon>Micrococcales</taxon>
        <taxon>Micrococcaceae</taxon>
        <taxon>Auritidibacter</taxon>
    </lineage>
</organism>
<accession>A0AAJ6AKA7</accession>
<gene>
    <name evidence="1" type="ORF">QDX21_01760</name>
</gene>
<protein>
    <submittedName>
        <fullName evidence="1">Uncharacterized protein</fullName>
    </submittedName>
</protein>
<dbReference type="EMBL" id="CP122566">
    <property type="protein sequence ID" value="WGH93557.1"/>
    <property type="molecule type" value="Genomic_DNA"/>
</dbReference>
<dbReference type="InterPro" id="IPR015422">
    <property type="entry name" value="PyrdxlP-dep_Trfase_small"/>
</dbReference>
<reference evidence="1 2" key="1">
    <citation type="submission" date="2023-03" db="EMBL/GenBank/DDBJ databases">
        <title>Complete genome sequences of several Auritidibacter ignavus strains isolated from ear infections.</title>
        <authorList>
            <person name="Baehr T."/>
            <person name="Baumhoegger A.M."/>
        </authorList>
    </citation>
    <scope>NUCLEOTIDE SEQUENCE [LARGE SCALE GENOMIC DNA]</scope>
    <source>
        <strain evidence="1 2">BABAE-6</strain>
    </source>
</reference>
<dbReference type="RefSeq" id="WP_279675031.1">
    <property type="nucleotide sequence ID" value="NZ_CP122566.1"/>
</dbReference>
<dbReference type="Gene3D" id="3.90.1150.10">
    <property type="entry name" value="Aspartate Aminotransferase, domain 1"/>
    <property type="match status" value="1"/>
</dbReference>
<name>A0AAJ6AKA7_9MICC</name>
<dbReference type="Proteomes" id="UP001224674">
    <property type="component" value="Chromosome"/>
</dbReference>
<sequence length="126" mass="13508">MAELITRWIRDGTAANIASALRAEAQTRLATAASALGDLVPAVPSGGFHLRLPMPLHHAEEAARTAAREVLTVTPLRTILTDPSATESGLRVCTGRAEARRLEQGLRRLRNIIVSHITSSASTHSR</sequence>
<dbReference type="InterPro" id="IPR015424">
    <property type="entry name" value="PyrdxlP-dep_Trfase"/>
</dbReference>
<keyword evidence="2" id="KW-1185">Reference proteome</keyword>